<feature type="binding site" evidence="9">
    <location>
        <position position="325"/>
    </location>
    <ligand>
        <name>3-phosphoshikimate</name>
        <dbReference type="ChEBI" id="CHEBI:145989"/>
    </ligand>
</feature>
<comment type="subunit">
    <text evidence="9">Monomer.</text>
</comment>
<evidence type="ECO:0000256" key="4">
    <source>
        <dbReference type="ARBA" id="ARBA00022490"/>
    </source>
</evidence>
<feature type="binding site" evidence="9">
    <location>
        <position position="31"/>
    </location>
    <ligand>
        <name>3-phosphoshikimate</name>
        <dbReference type="ChEBI" id="CHEBI:145989"/>
    </ligand>
</feature>
<dbReference type="GO" id="GO:0009073">
    <property type="term" value="P:aromatic amino acid family biosynthetic process"/>
    <property type="evidence" value="ECO:0007669"/>
    <property type="project" value="UniProtKB-KW"/>
</dbReference>
<evidence type="ECO:0000256" key="1">
    <source>
        <dbReference type="ARBA" id="ARBA00002174"/>
    </source>
</evidence>
<name>A0A2H5XAX0_9BACT</name>
<evidence type="ECO:0000256" key="2">
    <source>
        <dbReference type="ARBA" id="ARBA00004811"/>
    </source>
</evidence>
<feature type="binding site" evidence="9">
    <location>
        <position position="179"/>
    </location>
    <ligand>
        <name>3-phosphoshikimate</name>
        <dbReference type="ChEBI" id="CHEBI:145989"/>
    </ligand>
</feature>
<reference evidence="12" key="1">
    <citation type="submission" date="2017-09" db="EMBL/GenBank/DDBJ databases">
        <title>Metaegenomics of thermophilic ammonia-oxidizing enrichment culture.</title>
        <authorList>
            <person name="Kato S."/>
            <person name="Suzuki K."/>
        </authorList>
    </citation>
    <scope>NUCLEOTIDE SEQUENCE [LARGE SCALE GENOMIC DNA]</scope>
</reference>
<feature type="binding site" evidence="9">
    <location>
        <position position="179"/>
    </location>
    <ligand>
        <name>phosphoenolpyruvate</name>
        <dbReference type="ChEBI" id="CHEBI:58702"/>
    </ligand>
</feature>
<dbReference type="PROSITE" id="PS00104">
    <property type="entry name" value="EPSP_SYNTHASE_1"/>
    <property type="match status" value="1"/>
</dbReference>
<comment type="subcellular location">
    <subcellularLocation>
        <location evidence="9">Cytoplasm</location>
    </subcellularLocation>
</comment>
<comment type="caution">
    <text evidence="11">The sequence shown here is derived from an EMBL/GenBank/DDBJ whole genome shotgun (WGS) entry which is preliminary data.</text>
</comment>
<accession>A0A2H5XAX0</accession>
<comment type="caution">
    <text evidence="9">Lacks conserved residue(s) required for the propagation of feature annotation.</text>
</comment>
<evidence type="ECO:0000256" key="8">
    <source>
        <dbReference type="ARBA" id="ARBA00044633"/>
    </source>
</evidence>
<dbReference type="Gene3D" id="3.65.10.10">
    <property type="entry name" value="Enolpyruvate transferase domain"/>
    <property type="match status" value="2"/>
</dbReference>
<comment type="pathway">
    <text evidence="2 9">Metabolic intermediate biosynthesis; chorismate biosynthesis; chorismate from D-erythrose 4-phosphate and phosphoenolpyruvate: step 6/7.</text>
</comment>
<feature type="binding site" evidence="9">
    <location>
        <position position="177"/>
    </location>
    <ligand>
        <name>3-phosphoshikimate</name>
        <dbReference type="ChEBI" id="CHEBI:145989"/>
    </ligand>
</feature>
<comment type="function">
    <text evidence="1 9">Catalyzes the transfer of the enolpyruvyl moiety of phosphoenolpyruvate (PEP) to the 5-hydroxyl of shikimate-3-phosphate (S3P) to produce enolpyruvyl shikimate-3-phosphate and inorganic phosphate.</text>
</comment>
<dbReference type="FunFam" id="3.65.10.10:FF:000006">
    <property type="entry name" value="3-phosphoshikimate 1-carboxyvinyltransferase"/>
    <property type="match status" value="1"/>
</dbReference>
<dbReference type="PIRSF" id="PIRSF000505">
    <property type="entry name" value="EPSPS"/>
    <property type="match status" value="1"/>
</dbReference>
<evidence type="ECO:0000256" key="3">
    <source>
        <dbReference type="ARBA" id="ARBA00009948"/>
    </source>
</evidence>
<dbReference type="HAMAP" id="MF_00210">
    <property type="entry name" value="EPSP_synth"/>
    <property type="match status" value="1"/>
</dbReference>
<feature type="binding site" evidence="9">
    <location>
        <position position="398"/>
    </location>
    <ligand>
        <name>phosphoenolpyruvate</name>
        <dbReference type="ChEBI" id="CHEBI:58702"/>
    </ligand>
</feature>
<dbReference type="InterPro" id="IPR023193">
    <property type="entry name" value="EPSP_synthase_CS"/>
</dbReference>
<feature type="binding site" evidence="9">
    <location>
        <position position="356"/>
    </location>
    <ligand>
        <name>phosphoenolpyruvate</name>
        <dbReference type="ChEBI" id="CHEBI:58702"/>
    </ligand>
</feature>
<comment type="similarity">
    <text evidence="3 9">Belongs to the EPSP synthase family.</text>
</comment>
<dbReference type="GO" id="GO:0003866">
    <property type="term" value="F:3-phosphoshikimate 1-carboxyvinyltransferase activity"/>
    <property type="evidence" value="ECO:0007669"/>
    <property type="project" value="UniProtKB-UniRule"/>
</dbReference>
<evidence type="ECO:0000256" key="6">
    <source>
        <dbReference type="ARBA" id="ARBA00022679"/>
    </source>
</evidence>
<feature type="binding site" evidence="9">
    <location>
        <position position="132"/>
    </location>
    <ligand>
        <name>phosphoenolpyruvate</name>
        <dbReference type="ChEBI" id="CHEBI:58702"/>
    </ligand>
</feature>
<sequence>MLQLRGVVTPMRLKVCGPAKLMGAFTVAGDKSISHRALLLGAIADGVTVVDNCSDADDVRSTVRCLQQLGVRLDGIGTPTVTVHGVGGARFRASDAPLDCGNSGTTMRLLMGILAAHLFESRLTGDASLQQRPMDRVAIPLQRMGAQVEGRTDRFLPPIRMRGAKLRPIEWALPIASAQAKSAILLAGLFADGTTVVHEPAPSRDHTERMLHAFGAKVTARNLTVAVIGPAKLRGTHLVVPNDPSSAAFFLCAAAAMPDAEVTALGISVNPTRTGYLEVLQQMGATVIVHNERVQGGEPVADVTVRGGKLRGTTIAGELVPRTIDELPVLAAIATVADGITVIRDARELRVKESDRIAAMVSELRKSGAQVEELPDGMVVRGSSKLHGAEVESHGDHRVAMALVVAGLLADGETVIHDADCIAVSFPQFPQVLASLGAQVEMA</sequence>
<dbReference type="PANTHER" id="PTHR21090:SF5">
    <property type="entry name" value="PENTAFUNCTIONAL AROM POLYPEPTIDE"/>
    <property type="match status" value="1"/>
</dbReference>
<keyword evidence="4 9" id="KW-0963">Cytoplasm</keyword>
<feature type="binding site" evidence="9">
    <location>
        <position position="352"/>
    </location>
    <ligand>
        <name>3-phosphoshikimate</name>
        <dbReference type="ChEBI" id="CHEBI:145989"/>
    </ligand>
</feature>
<dbReference type="GO" id="GO:0008652">
    <property type="term" value="P:amino acid biosynthetic process"/>
    <property type="evidence" value="ECO:0007669"/>
    <property type="project" value="UniProtKB-KW"/>
</dbReference>
<evidence type="ECO:0000259" key="10">
    <source>
        <dbReference type="Pfam" id="PF00275"/>
    </source>
</evidence>
<proteinExistence type="inferred from homology"/>
<dbReference type="InterPro" id="IPR006264">
    <property type="entry name" value="EPSP_synthase"/>
</dbReference>
<dbReference type="PANTHER" id="PTHR21090">
    <property type="entry name" value="AROM/DEHYDROQUINATE SYNTHASE"/>
    <property type="match status" value="1"/>
</dbReference>
<feature type="binding site" evidence="9">
    <location>
        <position position="32"/>
    </location>
    <ligand>
        <name>3-phosphoshikimate</name>
        <dbReference type="ChEBI" id="CHEBI:145989"/>
    </ligand>
</feature>
<dbReference type="FunFam" id="3.65.10.10:FF:000005">
    <property type="entry name" value="3-phosphoshikimate 1-carboxyvinyltransferase"/>
    <property type="match status" value="1"/>
</dbReference>
<evidence type="ECO:0000256" key="7">
    <source>
        <dbReference type="ARBA" id="ARBA00023141"/>
    </source>
</evidence>
<evidence type="ECO:0000256" key="5">
    <source>
        <dbReference type="ARBA" id="ARBA00022605"/>
    </source>
</evidence>
<keyword evidence="5 9" id="KW-0028">Amino-acid biosynthesis</keyword>
<keyword evidence="7 9" id="KW-0057">Aromatic amino acid biosynthesis</keyword>
<dbReference type="Pfam" id="PF00275">
    <property type="entry name" value="EPSP_synthase"/>
    <property type="match status" value="1"/>
</dbReference>
<dbReference type="InterPro" id="IPR001986">
    <property type="entry name" value="Enolpyruvate_Tfrase_dom"/>
</dbReference>
<evidence type="ECO:0000313" key="12">
    <source>
        <dbReference type="Proteomes" id="UP000236173"/>
    </source>
</evidence>
<keyword evidence="6 9" id="KW-0808">Transferase</keyword>
<evidence type="ECO:0000313" key="11">
    <source>
        <dbReference type="EMBL" id="GBC98340.1"/>
    </source>
</evidence>
<comment type="catalytic activity">
    <reaction evidence="8">
        <text>3-phosphoshikimate + phosphoenolpyruvate = 5-O-(1-carboxyvinyl)-3-phosphoshikimate + phosphate</text>
        <dbReference type="Rhea" id="RHEA:21256"/>
        <dbReference type="ChEBI" id="CHEBI:43474"/>
        <dbReference type="ChEBI" id="CHEBI:57701"/>
        <dbReference type="ChEBI" id="CHEBI:58702"/>
        <dbReference type="ChEBI" id="CHEBI:145989"/>
        <dbReference type="EC" id="2.5.1.19"/>
    </reaction>
    <physiologicalReaction direction="left-to-right" evidence="8">
        <dbReference type="Rhea" id="RHEA:21257"/>
    </physiologicalReaction>
</comment>
<dbReference type="AlphaFoldDB" id="A0A2H5XAX0"/>
<dbReference type="GO" id="GO:0009423">
    <property type="term" value="P:chorismate biosynthetic process"/>
    <property type="evidence" value="ECO:0007669"/>
    <property type="project" value="UniProtKB-UniRule"/>
</dbReference>
<dbReference type="SUPFAM" id="SSF55205">
    <property type="entry name" value="EPT/RTPC-like"/>
    <property type="match status" value="1"/>
</dbReference>
<dbReference type="Proteomes" id="UP000236173">
    <property type="component" value="Unassembled WGS sequence"/>
</dbReference>
<feature type="active site" description="Proton acceptor" evidence="9">
    <location>
        <position position="325"/>
    </location>
</feature>
<feature type="binding site" evidence="9">
    <location>
        <position position="104"/>
    </location>
    <ligand>
        <name>phosphoenolpyruvate</name>
        <dbReference type="ChEBI" id="CHEBI:58702"/>
    </ligand>
</feature>
<dbReference type="GO" id="GO:0005737">
    <property type="term" value="C:cytoplasm"/>
    <property type="evidence" value="ECO:0007669"/>
    <property type="project" value="UniProtKB-SubCell"/>
</dbReference>
<dbReference type="InterPro" id="IPR013792">
    <property type="entry name" value="RNA3'P_cycl/enolpyr_Trfase_a/b"/>
</dbReference>
<gene>
    <name evidence="11" type="primary">aroA1</name>
    <name evidence="9" type="synonym">aroA</name>
    <name evidence="11" type="ORF">HRbin17_00842</name>
</gene>
<dbReference type="UniPathway" id="UPA00053">
    <property type="reaction ID" value="UER00089"/>
</dbReference>
<dbReference type="EMBL" id="BEHT01000009">
    <property type="protein sequence ID" value="GBC98340.1"/>
    <property type="molecule type" value="Genomic_DNA"/>
</dbReference>
<dbReference type="EC" id="2.5.1.19" evidence="9"/>
<dbReference type="NCBIfam" id="TIGR01356">
    <property type="entry name" value="aroA"/>
    <property type="match status" value="1"/>
</dbReference>
<protein>
    <recommendedName>
        <fullName evidence="9">3-phosphoshikimate 1-carboxyvinyltransferase</fullName>
        <ecNumber evidence="9">2.5.1.19</ecNumber>
    </recommendedName>
    <alternativeName>
        <fullName evidence="9">5-enolpyruvylshikimate-3-phosphate synthase</fullName>
        <shortName evidence="9">EPSP synthase</shortName>
        <shortName evidence="9">EPSPS</shortName>
    </alternativeName>
</protein>
<feature type="binding site" evidence="9">
    <location>
        <position position="31"/>
    </location>
    <ligand>
        <name>phosphoenolpyruvate</name>
        <dbReference type="ChEBI" id="CHEBI:58702"/>
    </ligand>
</feature>
<feature type="binding site" evidence="9">
    <location>
        <position position="36"/>
    </location>
    <ligand>
        <name>3-phosphoshikimate</name>
        <dbReference type="ChEBI" id="CHEBI:145989"/>
    </ligand>
</feature>
<feature type="domain" description="Enolpyruvate transferase" evidence="10">
    <location>
        <begin position="17"/>
        <end position="433"/>
    </location>
</feature>
<dbReference type="InterPro" id="IPR036968">
    <property type="entry name" value="Enolpyruvate_Tfrase_sf"/>
</dbReference>
<organism evidence="11 12">
    <name type="scientific">Candidatus Fervidibacter japonicus</name>
    <dbReference type="NCBI Taxonomy" id="2035412"/>
    <lineage>
        <taxon>Bacteria</taxon>
        <taxon>Candidatus Fervidibacterota</taxon>
        <taxon>Candidatus Fervidibacter</taxon>
    </lineage>
</organism>
<dbReference type="CDD" id="cd01556">
    <property type="entry name" value="EPSP_synthase"/>
    <property type="match status" value="1"/>
</dbReference>
<evidence type="ECO:0000256" key="9">
    <source>
        <dbReference type="HAMAP-Rule" id="MF_00210"/>
    </source>
</evidence>